<dbReference type="eggNOG" id="ENOG502S6YF">
    <property type="taxonomic scope" value="Eukaryota"/>
</dbReference>
<dbReference type="Proteomes" id="UP000007148">
    <property type="component" value="Unassembled WGS sequence"/>
</dbReference>
<name>G4TNY1_SERID</name>
<evidence type="ECO:0000256" key="1">
    <source>
        <dbReference type="SAM" id="MobiDB-lite"/>
    </source>
</evidence>
<dbReference type="AlphaFoldDB" id="G4TNY1"/>
<feature type="region of interest" description="Disordered" evidence="1">
    <location>
        <begin position="106"/>
        <end position="130"/>
    </location>
</feature>
<feature type="domain" description="CUE" evidence="2">
    <location>
        <begin position="49"/>
        <end position="91"/>
    </location>
</feature>
<dbReference type="STRING" id="1109443.G4TNY1"/>
<dbReference type="Pfam" id="PF02845">
    <property type="entry name" value="CUE"/>
    <property type="match status" value="1"/>
</dbReference>
<dbReference type="CDD" id="cd14424">
    <property type="entry name" value="CUE_Cue1p_like"/>
    <property type="match status" value="1"/>
</dbReference>
<evidence type="ECO:0000313" key="4">
    <source>
        <dbReference type="Proteomes" id="UP000007148"/>
    </source>
</evidence>
<gene>
    <name evidence="3" type="ORF">PIIN_06982</name>
</gene>
<dbReference type="OrthoDB" id="3824970at2759"/>
<dbReference type="HOGENOM" id="CLU_083690_0_0_1"/>
<dbReference type="FunCoup" id="G4TNY1">
    <property type="interactions" value="74"/>
</dbReference>
<proteinExistence type="predicted"/>
<dbReference type="InParanoid" id="G4TNY1"/>
<dbReference type="Gene3D" id="1.10.8.10">
    <property type="entry name" value="DNA helicase RuvA subunit, C-terminal domain"/>
    <property type="match status" value="1"/>
</dbReference>
<protein>
    <recommendedName>
        <fullName evidence="2">CUE domain-containing protein</fullName>
    </recommendedName>
</protein>
<feature type="region of interest" description="Disordered" evidence="1">
    <location>
        <begin position="161"/>
        <end position="191"/>
    </location>
</feature>
<dbReference type="OMA" id="RRDIMWD"/>
<dbReference type="PROSITE" id="PS51140">
    <property type="entry name" value="CUE"/>
    <property type="match status" value="1"/>
</dbReference>
<accession>G4TNY1</accession>
<dbReference type="EMBL" id="CAFZ01000197">
    <property type="protein sequence ID" value="CCA73027.1"/>
    <property type="molecule type" value="Genomic_DNA"/>
</dbReference>
<sequence>MDADIINVIIAVAVIYFVARWATGKPGNAEEAAAANNVARTLGFKPRKATPDMIESVRSAFPDIPTANIHYHLLRSGSVETTVNTLLERGYLDAPPAAYFRAFPATTTEPTTATGGASKPSASKSDSKPQSLIQRFHLESKLNADPDTSVANWDGAGPIPAAAKGKGRASVGSNTGASVWEATPEKRQESLQKRKEAMILAARKRMLEKEAAEKAAAS</sequence>
<evidence type="ECO:0000259" key="2">
    <source>
        <dbReference type="PROSITE" id="PS51140"/>
    </source>
</evidence>
<dbReference type="GO" id="GO:0043130">
    <property type="term" value="F:ubiquitin binding"/>
    <property type="evidence" value="ECO:0007669"/>
    <property type="project" value="InterPro"/>
</dbReference>
<feature type="compositionally biased region" description="Low complexity" evidence="1">
    <location>
        <begin position="106"/>
        <end position="124"/>
    </location>
</feature>
<reference evidence="3 4" key="1">
    <citation type="journal article" date="2011" name="PLoS Pathog.">
        <title>Endophytic Life Strategies Decoded by Genome and Transcriptome Analyses of the Mutualistic Root Symbiont Piriformospora indica.</title>
        <authorList>
            <person name="Zuccaro A."/>
            <person name="Lahrmann U."/>
            <person name="Guldener U."/>
            <person name="Langen G."/>
            <person name="Pfiffi S."/>
            <person name="Biedenkopf D."/>
            <person name="Wong P."/>
            <person name="Samans B."/>
            <person name="Grimm C."/>
            <person name="Basiewicz M."/>
            <person name="Murat C."/>
            <person name="Martin F."/>
            <person name="Kogel K.H."/>
        </authorList>
    </citation>
    <scope>NUCLEOTIDE SEQUENCE [LARGE SCALE GENOMIC DNA]</scope>
    <source>
        <strain evidence="3 4">DSM 11827</strain>
    </source>
</reference>
<dbReference type="SMART" id="SM00546">
    <property type="entry name" value="CUE"/>
    <property type="match status" value="1"/>
</dbReference>
<dbReference type="InterPro" id="IPR003892">
    <property type="entry name" value="CUE"/>
</dbReference>
<keyword evidence="4" id="KW-1185">Reference proteome</keyword>
<evidence type="ECO:0000313" key="3">
    <source>
        <dbReference type="EMBL" id="CCA73027.1"/>
    </source>
</evidence>
<organism evidence="3 4">
    <name type="scientific">Serendipita indica (strain DSM 11827)</name>
    <name type="common">Root endophyte fungus</name>
    <name type="synonym">Piriformospora indica</name>
    <dbReference type="NCBI Taxonomy" id="1109443"/>
    <lineage>
        <taxon>Eukaryota</taxon>
        <taxon>Fungi</taxon>
        <taxon>Dikarya</taxon>
        <taxon>Basidiomycota</taxon>
        <taxon>Agaricomycotina</taxon>
        <taxon>Agaricomycetes</taxon>
        <taxon>Sebacinales</taxon>
        <taxon>Serendipitaceae</taxon>
        <taxon>Serendipita</taxon>
    </lineage>
</organism>
<comment type="caution">
    <text evidence="3">The sequence shown here is derived from an EMBL/GenBank/DDBJ whole genome shotgun (WGS) entry which is preliminary data.</text>
</comment>